<evidence type="ECO:0000313" key="10">
    <source>
        <dbReference type="Proteomes" id="UP000186609"/>
    </source>
</evidence>
<dbReference type="GO" id="GO:0005886">
    <property type="term" value="C:plasma membrane"/>
    <property type="evidence" value="ECO:0007669"/>
    <property type="project" value="UniProtKB-SubCell"/>
</dbReference>
<evidence type="ECO:0000256" key="6">
    <source>
        <dbReference type="ARBA" id="ARBA00023136"/>
    </source>
</evidence>
<proteinExistence type="predicted"/>
<dbReference type="InterPro" id="IPR010817">
    <property type="entry name" value="HemY_N"/>
</dbReference>
<evidence type="ECO:0000256" key="3">
    <source>
        <dbReference type="ARBA" id="ARBA00022475"/>
    </source>
</evidence>
<dbReference type="RefSeq" id="WP_076197925.1">
    <property type="nucleotide sequence ID" value="NZ_CP019236.1"/>
</dbReference>
<keyword evidence="10" id="KW-1185">Reference proteome</keyword>
<keyword evidence="6 7" id="KW-0472">Membrane</keyword>
<dbReference type="KEGG" id="rhy:RD110_06875"/>
<name>A0A1P8JT58_9BURK</name>
<organism evidence="9 10">
    <name type="scientific">Rhodoferax koreensis</name>
    <dbReference type="NCBI Taxonomy" id="1842727"/>
    <lineage>
        <taxon>Bacteria</taxon>
        <taxon>Pseudomonadati</taxon>
        <taxon>Pseudomonadota</taxon>
        <taxon>Betaproteobacteria</taxon>
        <taxon>Burkholderiales</taxon>
        <taxon>Comamonadaceae</taxon>
        <taxon>Rhodoferax</taxon>
    </lineage>
</organism>
<dbReference type="AlphaFoldDB" id="A0A1P8JT58"/>
<dbReference type="Pfam" id="PF07219">
    <property type="entry name" value="HemY_N"/>
    <property type="match status" value="1"/>
</dbReference>
<sequence length="425" mass="47262">MRAIAWLLALFAAAVAVALFAGDNQGTVTLFWPPYRVDLSLNLVLLLLVGSFVVLHLALRALAALFSMPQQARRWRVQQRERAMHASLLDALSHLLAGRFLRARKAAEAALGQEQALTASGHHLAHADKLRAMSHLVTAESAQALQDRATRDEHLLLAIDNTAQRDAQETREGVQLRAARWALSDRDAHAALQWLDALPQGAARRTLALRARLKAARLARQTMNALETARLLAKHRAFSQDGAQSLLRNLAMELINDAHDPAQLQRAWGQLDSAERQMPEVAIHAAQRLAALQGDVAQARQWLLPIWERRMAQPEAWSESQSIKLIRALEAGFAASEDPIDLPWLHRIEAAQQRHGRDANLQYLAGMACLRHQLWGKAQQLLTQSVQNLQDTGLQRSAWRALATLAEQREDEAAAREAYKRAATV</sequence>
<comment type="subcellular location">
    <subcellularLocation>
        <location evidence="2">Cell membrane</location>
    </subcellularLocation>
    <subcellularLocation>
        <location evidence="1">Membrane</location>
        <topology evidence="1">Multi-pass membrane protein</topology>
    </subcellularLocation>
</comment>
<evidence type="ECO:0000256" key="1">
    <source>
        <dbReference type="ARBA" id="ARBA00004141"/>
    </source>
</evidence>
<keyword evidence="3" id="KW-1003">Cell membrane</keyword>
<keyword evidence="4 7" id="KW-0812">Transmembrane</keyword>
<dbReference type="EMBL" id="CP019236">
    <property type="protein sequence ID" value="APW36952.1"/>
    <property type="molecule type" value="Genomic_DNA"/>
</dbReference>
<accession>A0A1P8JT58</accession>
<protein>
    <submittedName>
        <fullName evidence="9">Heme biosynthesis protein HemY</fullName>
    </submittedName>
</protein>
<keyword evidence="5 7" id="KW-1133">Transmembrane helix</keyword>
<evidence type="ECO:0000256" key="2">
    <source>
        <dbReference type="ARBA" id="ARBA00004236"/>
    </source>
</evidence>
<dbReference type="InterPro" id="IPR005254">
    <property type="entry name" value="Heme_biosyn_assoc_TPR_pro"/>
</dbReference>
<dbReference type="NCBIfam" id="TIGR00540">
    <property type="entry name" value="TPR_hemY_coli"/>
    <property type="match status" value="1"/>
</dbReference>
<evidence type="ECO:0000256" key="4">
    <source>
        <dbReference type="ARBA" id="ARBA00022692"/>
    </source>
</evidence>
<dbReference type="STRING" id="1842727.RD110_06875"/>
<evidence type="ECO:0000313" key="9">
    <source>
        <dbReference type="EMBL" id="APW36952.1"/>
    </source>
</evidence>
<evidence type="ECO:0000256" key="5">
    <source>
        <dbReference type="ARBA" id="ARBA00022989"/>
    </source>
</evidence>
<dbReference type="Proteomes" id="UP000186609">
    <property type="component" value="Chromosome"/>
</dbReference>
<evidence type="ECO:0000256" key="7">
    <source>
        <dbReference type="SAM" id="Phobius"/>
    </source>
</evidence>
<dbReference type="OrthoDB" id="9151794at2"/>
<dbReference type="GO" id="GO:0042168">
    <property type="term" value="P:heme metabolic process"/>
    <property type="evidence" value="ECO:0007669"/>
    <property type="project" value="InterPro"/>
</dbReference>
<evidence type="ECO:0000259" key="8">
    <source>
        <dbReference type="Pfam" id="PF07219"/>
    </source>
</evidence>
<reference evidence="9 10" key="1">
    <citation type="submission" date="2017-01" db="EMBL/GenBank/DDBJ databases">
        <authorList>
            <person name="Mah S.A."/>
            <person name="Swanson W.J."/>
            <person name="Moy G.W."/>
            <person name="Vacquier V.D."/>
        </authorList>
    </citation>
    <scope>NUCLEOTIDE SEQUENCE [LARGE SCALE GENOMIC DNA]</scope>
    <source>
        <strain evidence="9 10">DCY110</strain>
    </source>
</reference>
<feature type="transmembrane region" description="Helical" evidence="7">
    <location>
        <begin position="45"/>
        <end position="66"/>
    </location>
</feature>
<feature type="domain" description="HemY N-terminal" evidence="8">
    <location>
        <begin position="26"/>
        <end position="127"/>
    </location>
</feature>
<gene>
    <name evidence="9" type="ORF">RD110_06875</name>
</gene>